<accession>A0ABU1RNB0</accession>
<dbReference type="InterPro" id="IPR014500">
    <property type="entry name" value="UCP019307_cupin"/>
</dbReference>
<gene>
    <name evidence="1" type="ORF">J2W94_000526</name>
</gene>
<evidence type="ECO:0000313" key="2">
    <source>
        <dbReference type="Proteomes" id="UP001254759"/>
    </source>
</evidence>
<evidence type="ECO:0000313" key="1">
    <source>
        <dbReference type="EMBL" id="MDR6840262.1"/>
    </source>
</evidence>
<dbReference type="InterPro" id="IPR047121">
    <property type="entry name" value="YjiB-like"/>
</dbReference>
<dbReference type="Proteomes" id="UP001254759">
    <property type="component" value="Unassembled WGS sequence"/>
</dbReference>
<dbReference type="Gene3D" id="2.60.120.10">
    <property type="entry name" value="Jelly Rolls"/>
    <property type="match status" value="1"/>
</dbReference>
<dbReference type="PIRSF" id="PIRSF019307">
    <property type="entry name" value="UCP019307"/>
    <property type="match status" value="1"/>
</dbReference>
<dbReference type="SUPFAM" id="SSF51182">
    <property type="entry name" value="RmlC-like cupins"/>
    <property type="match status" value="1"/>
</dbReference>
<comment type="caution">
    <text evidence="1">The sequence shown here is derived from an EMBL/GenBank/DDBJ whole genome shotgun (WGS) entry which is preliminary data.</text>
</comment>
<dbReference type="InterPro" id="IPR011051">
    <property type="entry name" value="RmlC_Cupin_sf"/>
</dbReference>
<dbReference type="CDD" id="cd02219">
    <property type="entry name" value="cupin_YjlB-like"/>
    <property type="match status" value="1"/>
</dbReference>
<dbReference type="InterPro" id="IPR014710">
    <property type="entry name" value="RmlC-like_jellyroll"/>
</dbReference>
<keyword evidence="2" id="KW-1185">Reference proteome</keyword>
<sequence length="179" mass="19791">MLRSHVVEKPTDSRPATEIFRLAPDGAIPNNTNPALVYRGVFSQRDDAGAQWLEKRFADNGWTDAWRWSVYPFHHFHSNTHEVLGAFAGKALLQLGGEHGPEVNLRAGDVLVIPAGVAHRKLREADGFQVVGAYPEGREPDMRTGLESERETTEKAVAKVPVPAADPVFGADGLRVFWR</sequence>
<reference evidence="1 2" key="1">
    <citation type="submission" date="2023-07" db="EMBL/GenBank/DDBJ databases">
        <title>Sorghum-associated microbial communities from plants grown in Nebraska, USA.</title>
        <authorList>
            <person name="Schachtman D."/>
        </authorList>
    </citation>
    <scope>NUCLEOTIDE SEQUENCE [LARGE SCALE GENOMIC DNA]</scope>
    <source>
        <strain evidence="1 2">BE107</strain>
    </source>
</reference>
<dbReference type="PANTHER" id="PTHR36448">
    <property type="entry name" value="BLR7373 PROTEIN"/>
    <property type="match status" value="1"/>
</dbReference>
<protein>
    <submittedName>
        <fullName evidence="1">Uncharacterized protein YjlB</fullName>
    </submittedName>
</protein>
<name>A0ABU1RNB0_9GAMM</name>
<dbReference type="PANTHER" id="PTHR36448:SF2">
    <property type="entry name" value="CUPIN TYPE-1 DOMAIN-CONTAINING PROTEIN"/>
    <property type="match status" value="1"/>
</dbReference>
<proteinExistence type="predicted"/>
<dbReference type="RefSeq" id="WP_310090087.1">
    <property type="nucleotide sequence ID" value="NZ_JAVDTT010000001.1"/>
</dbReference>
<dbReference type="EMBL" id="JAVDTT010000001">
    <property type="protein sequence ID" value="MDR6840262.1"/>
    <property type="molecule type" value="Genomic_DNA"/>
</dbReference>
<organism evidence="1 2">
    <name type="scientific">Pseudoxanthomonas sacheonensis</name>
    <dbReference type="NCBI Taxonomy" id="443615"/>
    <lineage>
        <taxon>Bacteria</taxon>
        <taxon>Pseudomonadati</taxon>
        <taxon>Pseudomonadota</taxon>
        <taxon>Gammaproteobacteria</taxon>
        <taxon>Lysobacterales</taxon>
        <taxon>Lysobacteraceae</taxon>
        <taxon>Pseudoxanthomonas</taxon>
    </lineage>
</organism>